<dbReference type="RefSeq" id="WP_277272259.1">
    <property type="nucleotide sequence ID" value="NZ_DYXE01000074.1"/>
</dbReference>
<dbReference type="AlphaFoldDB" id="A0A9D2VY39"/>
<accession>A0A9D2VY39</accession>
<evidence type="ECO:0000313" key="1">
    <source>
        <dbReference type="EMBL" id="HJH50242.1"/>
    </source>
</evidence>
<sequence>MNETMVYADGFEKTFATAEEMLAFLGRRLQSSQWIRKPTRSLRLVPLEKEADNLENGDAEMEEILKDTEKHTRLVLKVRGEAYPVRNCAIQTILGRAGISGEGLRKLDVRTYAKVVNCCLKVAKGESLIKIADGKVSAVHGGDAHDYSVLDMKAIFETTSEYLHKNFKGSTYLEGSGTYDHSVMSAMWTLAGNQELLDTYRDALERYGISKEFLTPALRLTTSDVAASGVNLYPMLLTDGNSHTLSLGSPITLAHRNHSTILDYRENLKEVYARYQAATERLAALLDIEIRNPANCLHLMMKKLKIKASIRNEVVEMYVAQNGEGPCSAHDLYYAMNEAPFFAACEGFSGCRILRMEEDITKALVMDWKDYDVCAAVNC</sequence>
<protein>
    <submittedName>
        <fullName evidence="1">Transposase</fullName>
    </submittedName>
</protein>
<dbReference type="Proteomes" id="UP000813420">
    <property type="component" value="Unassembled WGS sequence"/>
</dbReference>
<name>A0A9D2VY39_9FIRM</name>
<reference evidence="1" key="2">
    <citation type="submission" date="2021-09" db="EMBL/GenBank/DDBJ databases">
        <authorList>
            <person name="Gilroy R."/>
        </authorList>
    </citation>
    <scope>NUCLEOTIDE SEQUENCE</scope>
    <source>
        <strain evidence="1">USAMLcec4-12693</strain>
    </source>
</reference>
<gene>
    <name evidence="1" type="ORF">K8V39_08265</name>
</gene>
<organism evidence="1 2">
    <name type="scientific">Merdimonas faecis</name>
    <dbReference type="NCBI Taxonomy" id="1653435"/>
    <lineage>
        <taxon>Bacteria</taxon>
        <taxon>Bacillati</taxon>
        <taxon>Bacillota</taxon>
        <taxon>Clostridia</taxon>
        <taxon>Lachnospirales</taxon>
        <taxon>Lachnospiraceae</taxon>
        <taxon>Merdimonas</taxon>
    </lineage>
</organism>
<proteinExistence type="predicted"/>
<comment type="caution">
    <text evidence="1">The sequence shown here is derived from an EMBL/GenBank/DDBJ whole genome shotgun (WGS) entry which is preliminary data.</text>
</comment>
<dbReference type="EMBL" id="DYXE01000074">
    <property type="protein sequence ID" value="HJH50242.1"/>
    <property type="molecule type" value="Genomic_DNA"/>
</dbReference>
<reference evidence="1" key="1">
    <citation type="journal article" date="2021" name="PeerJ">
        <title>Extensive microbial diversity within the chicken gut microbiome revealed by metagenomics and culture.</title>
        <authorList>
            <person name="Gilroy R."/>
            <person name="Ravi A."/>
            <person name="Getino M."/>
            <person name="Pursley I."/>
            <person name="Horton D.L."/>
            <person name="Alikhan N.F."/>
            <person name="Baker D."/>
            <person name="Gharbi K."/>
            <person name="Hall N."/>
            <person name="Watson M."/>
            <person name="Adriaenssens E.M."/>
            <person name="Foster-Nyarko E."/>
            <person name="Jarju S."/>
            <person name="Secka A."/>
            <person name="Antonio M."/>
            <person name="Oren A."/>
            <person name="Chaudhuri R.R."/>
            <person name="La Ragione R."/>
            <person name="Hildebrand F."/>
            <person name="Pallen M.J."/>
        </authorList>
    </citation>
    <scope>NUCLEOTIDE SEQUENCE</scope>
    <source>
        <strain evidence="1">USAMLcec4-12693</strain>
    </source>
</reference>
<evidence type="ECO:0000313" key="2">
    <source>
        <dbReference type="Proteomes" id="UP000813420"/>
    </source>
</evidence>